<dbReference type="Pfam" id="PF23840">
    <property type="entry name" value="Phage_tail_terminator"/>
    <property type="match status" value="1"/>
</dbReference>
<accession>A0ABY8S679</accession>
<sequence length="152" mass="16987">MSFFIHIENAITKRLRDNVADMQPIPKVYQSRDLANIQDKSQGELSIFVAYNGIISIEHAAPTIHHIGVITHEFLVWVVAKSAKNHGTQAGTRELADPVLEKVVCLLMGCKLARDLEPLRLVANSMSPAYSDNSYGYFPLTFHQRKQVRGGV</sequence>
<name>A0ABY8S679_9GAMM</name>
<dbReference type="InterPro" id="IPR056912">
    <property type="entry name" value="Phage_JBD30_tail_term-like"/>
</dbReference>
<evidence type="ECO:0000313" key="2">
    <source>
        <dbReference type="Proteomes" id="UP001229836"/>
    </source>
</evidence>
<dbReference type="EMBL" id="CP125669">
    <property type="protein sequence ID" value="WHP05789.1"/>
    <property type="molecule type" value="Genomic_DNA"/>
</dbReference>
<dbReference type="Proteomes" id="UP001229836">
    <property type="component" value="Chromosome"/>
</dbReference>
<gene>
    <name evidence="1" type="ORF">QLH32_17575</name>
</gene>
<evidence type="ECO:0000313" key="1">
    <source>
        <dbReference type="EMBL" id="WHP05789.1"/>
    </source>
</evidence>
<organism evidence="1 2">
    <name type="scientific">Acinetobacter corruptisaponis</name>
    <dbReference type="NCBI Taxonomy" id="3045147"/>
    <lineage>
        <taxon>Bacteria</taxon>
        <taxon>Pseudomonadati</taxon>
        <taxon>Pseudomonadota</taxon>
        <taxon>Gammaproteobacteria</taxon>
        <taxon>Moraxellales</taxon>
        <taxon>Moraxellaceae</taxon>
        <taxon>Acinetobacter</taxon>
    </lineage>
</organism>
<proteinExistence type="predicted"/>
<keyword evidence="2" id="KW-1185">Reference proteome</keyword>
<reference evidence="1 2" key="1">
    <citation type="submission" date="2023-05" db="EMBL/GenBank/DDBJ databases">
        <title>The complete genome of Acinetobacter sp. nov KCTC 92772.</title>
        <authorList>
            <person name="Zhou G."/>
        </authorList>
    </citation>
    <scope>NUCLEOTIDE SEQUENCE [LARGE SCALE GENOMIC DNA]</scope>
    <source>
        <strain evidence="1 2">KCTC 92772</strain>
    </source>
</reference>
<protein>
    <submittedName>
        <fullName evidence="1">Uncharacterized protein</fullName>
    </submittedName>
</protein>
<dbReference type="RefSeq" id="WP_283267331.1">
    <property type="nucleotide sequence ID" value="NZ_CP125669.1"/>
</dbReference>